<gene>
    <name evidence="1" type="ordered locus">SFHH103_05996</name>
</gene>
<evidence type="ECO:0008006" key="3">
    <source>
        <dbReference type="Google" id="ProtNLM"/>
    </source>
</evidence>
<sequence>MPKRTDKAGMAFLVLICILIALVVSILALEPGVQEAPPVRPAIVPDN</sequence>
<name>G9AHC4_SINF1</name>
<protein>
    <recommendedName>
        <fullName evidence="3">Exopeptide</fullName>
    </recommendedName>
</protein>
<keyword evidence="1" id="KW-0614">Plasmid</keyword>
<dbReference type="PATRIC" id="fig|380.5.peg.5555"/>
<dbReference type="AlphaFoldDB" id="G9AHC4"/>
<reference evidence="1 2" key="1">
    <citation type="journal article" date="2012" name="J. Bacteriol.">
        <title>Genome sequence of the soybean symbiont Sinorhizobium fredii HH103.</title>
        <authorList>
            <person name="Weidner S."/>
            <person name="Becker A."/>
            <person name="Bonilla I."/>
            <person name="Jaenicke S."/>
            <person name="Lloret J."/>
            <person name="Margaret I."/>
            <person name="Puhler A."/>
            <person name="Ruiz-Sainz J.E."/>
            <person name="Schneiker-Bekel S."/>
            <person name="Szczepanowski R."/>
            <person name="Vinardell J.M."/>
            <person name="Zehner S."/>
            <person name="Gottfert M."/>
        </authorList>
    </citation>
    <scope>NUCLEOTIDE SEQUENCE [LARGE SCALE GENOMIC DNA]</scope>
    <source>
        <strain evidence="1 2">HH103</strain>
        <plasmid evidence="2">pSfHH103e</plasmid>
    </source>
</reference>
<dbReference type="EMBL" id="HE616899">
    <property type="protein sequence ID" value="CCF00456.1"/>
    <property type="molecule type" value="Genomic_DNA"/>
</dbReference>
<dbReference type="HOGENOM" id="CLU_217668_0_0_5"/>
<organism evidence="1 2">
    <name type="scientific">Sinorhizobium fredii (strain HH103)</name>
    <dbReference type="NCBI Taxonomy" id="1117943"/>
    <lineage>
        <taxon>Bacteria</taxon>
        <taxon>Pseudomonadati</taxon>
        <taxon>Pseudomonadota</taxon>
        <taxon>Alphaproteobacteria</taxon>
        <taxon>Hyphomicrobiales</taxon>
        <taxon>Rhizobiaceae</taxon>
        <taxon>Sinorhizobium/Ensifer group</taxon>
        <taxon>Sinorhizobium</taxon>
    </lineage>
</organism>
<dbReference type="Proteomes" id="UP000007735">
    <property type="component" value="Plasmid pSfHH103e"/>
</dbReference>
<evidence type="ECO:0000313" key="1">
    <source>
        <dbReference type="EMBL" id="CCF00456.1"/>
    </source>
</evidence>
<evidence type="ECO:0000313" key="2">
    <source>
        <dbReference type="Proteomes" id="UP000007735"/>
    </source>
</evidence>
<dbReference type="KEGG" id="sfh:SFHH103_05996"/>
<proteinExistence type="predicted"/>
<geneLocation type="plasmid" evidence="1 2">
    <name>pSfHH103e</name>
</geneLocation>
<dbReference type="RefSeq" id="WP_014332108.1">
    <property type="nucleotide sequence ID" value="NC_016815.1"/>
</dbReference>
<accession>G9AHC4</accession>